<evidence type="ECO:0000313" key="2">
    <source>
        <dbReference type="Proteomes" id="UP001054945"/>
    </source>
</evidence>
<proteinExistence type="predicted"/>
<accession>A0AAV4WLB3</accession>
<reference evidence="1 2" key="1">
    <citation type="submission" date="2021-06" db="EMBL/GenBank/DDBJ databases">
        <title>Caerostris extrusa draft genome.</title>
        <authorList>
            <person name="Kono N."/>
            <person name="Arakawa K."/>
        </authorList>
    </citation>
    <scope>NUCLEOTIDE SEQUENCE [LARGE SCALE GENOMIC DNA]</scope>
</reference>
<dbReference type="EMBL" id="BPLR01016273">
    <property type="protein sequence ID" value="GIY82726.1"/>
    <property type="molecule type" value="Genomic_DNA"/>
</dbReference>
<organism evidence="1 2">
    <name type="scientific">Caerostris extrusa</name>
    <name type="common">Bark spider</name>
    <name type="synonym">Caerostris bankana</name>
    <dbReference type="NCBI Taxonomy" id="172846"/>
    <lineage>
        <taxon>Eukaryota</taxon>
        <taxon>Metazoa</taxon>
        <taxon>Ecdysozoa</taxon>
        <taxon>Arthropoda</taxon>
        <taxon>Chelicerata</taxon>
        <taxon>Arachnida</taxon>
        <taxon>Araneae</taxon>
        <taxon>Araneomorphae</taxon>
        <taxon>Entelegynae</taxon>
        <taxon>Araneoidea</taxon>
        <taxon>Araneidae</taxon>
        <taxon>Caerostris</taxon>
    </lineage>
</organism>
<dbReference type="AlphaFoldDB" id="A0AAV4WLB3"/>
<name>A0AAV4WLB3_CAEEX</name>
<keyword evidence="2" id="KW-1185">Reference proteome</keyword>
<protein>
    <submittedName>
        <fullName evidence="1">Uncharacterized protein</fullName>
    </submittedName>
</protein>
<dbReference type="Proteomes" id="UP001054945">
    <property type="component" value="Unassembled WGS sequence"/>
</dbReference>
<sequence>MQVAPEEEYEHCVLFTNRLASLEGISVVDVDVHQRGRIIFAFFTKLRQISIFIINKALKKKRIWTHASCLPIIWLSWKKFLLLMYISVSRVPLSEMCLQHMAGTEIALVVP</sequence>
<evidence type="ECO:0000313" key="1">
    <source>
        <dbReference type="EMBL" id="GIY82726.1"/>
    </source>
</evidence>
<comment type="caution">
    <text evidence="1">The sequence shown here is derived from an EMBL/GenBank/DDBJ whole genome shotgun (WGS) entry which is preliminary data.</text>
</comment>
<gene>
    <name evidence="1" type="ORF">CEXT_621251</name>
</gene>